<gene>
    <name evidence="2" type="ORF">N0V89_003229</name>
</gene>
<proteinExistence type="predicted"/>
<dbReference type="GeneID" id="80906759"/>
<dbReference type="Proteomes" id="UP001140513">
    <property type="component" value="Unassembled WGS sequence"/>
</dbReference>
<dbReference type="InterPro" id="IPR001810">
    <property type="entry name" value="F-box_dom"/>
</dbReference>
<dbReference type="PANTHER" id="PTHR42085">
    <property type="entry name" value="F-BOX DOMAIN-CONTAINING PROTEIN"/>
    <property type="match status" value="1"/>
</dbReference>
<evidence type="ECO:0000259" key="1">
    <source>
        <dbReference type="Pfam" id="PF13013"/>
    </source>
</evidence>
<protein>
    <recommendedName>
        <fullName evidence="1">F-box domain-containing protein</fullName>
    </recommendedName>
</protein>
<name>A0A9W8XT53_9PLEO</name>
<dbReference type="AlphaFoldDB" id="A0A9W8XT53"/>
<sequence length="119" mass="13718">MNTNTAENLGGSAAANKLPIGFLDLPAEIRNRVYYYADEEAHRFSLDDDHSTKYIPRVMSYAPRNQGPWPIDDCAKSSLKFLGLTEVCRKVRAEYYPIWISTAGFRIRYEDFDHFTQAF</sequence>
<keyword evidence="3" id="KW-1185">Reference proteome</keyword>
<comment type="caution">
    <text evidence="2">The sequence shown here is derived from an EMBL/GenBank/DDBJ whole genome shotgun (WGS) entry which is preliminary data.</text>
</comment>
<evidence type="ECO:0000313" key="3">
    <source>
        <dbReference type="Proteomes" id="UP001140513"/>
    </source>
</evidence>
<dbReference type="OrthoDB" id="3801367at2759"/>
<dbReference type="Pfam" id="PF13013">
    <property type="entry name" value="F-box-like_2"/>
    <property type="match status" value="1"/>
</dbReference>
<organism evidence="2 3">
    <name type="scientific">Didymosphaeria variabile</name>
    <dbReference type="NCBI Taxonomy" id="1932322"/>
    <lineage>
        <taxon>Eukaryota</taxon>
        <taxon>Fungi</taxon>
        <taxon>Dikarya</taxon>
        <taxon>Ascomycota</taxon>
        <taxon>Pezizomycotina</taxon>
        <taxon>Dothideomycetes</taxon>
        <taxon>Pleosporomycetidae</taxon>
        <taxon>Pleosporales</taxon>
        <taxon>Massarineae</taxon>
        <taxon>Didymosphaeriaceae</taxon>
        <taxon>Didymosphaeria</taxon>
    </lineage>
</organism>
<dbReference type="PANTHER" id="PTHR42085:SF1">
    <property type="entry name" value="F-BOX DOMAIN-CONTAINING PROTEIN"/>
    <property type="match status" value="1"/>
</dbReference>
<dbReference type="EMBL" id="JAPEUX010000002">
    <property type="protein sequence ID" value="KAJ4358645.1"/>
    <property type="molecule type" value="Genomic_DNA"/>
</dbReference>
<dbReference type="InterPro" id="IPR038883">
    <property type="entry name" value="AN11006-like"/>
</dbReference>
<dbReference type="RefSeq" id="XP_056075504.1">
    <property type="nucleotide sequence ID" value="XM_056212031.1"/>
</dbReference>
<feature type="domain" description="F-box" evidence="1">
    <location>
        <begin position="20"/>
        <end position="102"/>
    </location>
</feature>
<reference evidence="2" key="1">
    <citation type="submission" date="2022-10" db="EMBL/GenBank/DDBJ databases">
        <title>Tapping the CABI collections for fungal endophytes: first genome assemblies for Collariella, Neodidymelliopsis, Ascochyta clinopodiicola, Didymella pomorum, Didymosphaeria variabile, Neocosmospora piperis and Neocucurbitaria cava.</title>
        <authorList>
            <person name="Hill R."/>
        </authorList>
    </citation>
    <scope>NUCLEOTIDE SEQUENCE</scope>
    <source>
        <strain evidence="2">IMI 356815</strain>
    </source>
</reference>
<accession>A0A9W8XT53</accession>
<evidence type="ECO:0000313" key="2">
    <source>
        <dbReference type="EMBL" id="KAJ4358645.1"/>
    </source>
</evidence>